<dbReference type="Proteomes" id="UP001482520">
    <property type="component" value="Unassembled WGS sequence"/>
</dbReference>
<evidence type="ECO:0000313" key="2">
    <source>
        <dbReference type="Proteomes" id="UP001482520"/>
    </source>
</evidence>
<comment type="caution">
    <text evidence="1">The sequence shown here is derived from an EMBL/GenBank/DDBJ whole genome shotgun (WGS) entry which is preliminary data.</text>
</comment>
<accession>A0ABV1NUN9</accession>
<keyword evidence="2" id="KW-1185">Reference proteome</keyword>
<sequence>MPVSAASLTDEELTAFVKARLLVSGFDLSLLPTTFDPATGVPTQDSLVASLKGFVRSTPGAINTWRPASGSPTDDDLYAQQVAPPLEYPSIVEAWTGKVDA</sequence>
<evidence type="ECO:0000313" key="1">
    <source>
        <dbReference type="EMBL" id="MEQ7846231.1"/>
    </source>
</evidence>
<organism evidence="1 2">
    <name type="scientific">Nocardioides kribbensis</name>
    <dbReference type="NCBI Taxonomy" id="305517"/>
    <lineage>
        <taxon>Bacteria</taxon>
        <taxon>Bacillati</taxon>
        <taxon>Actinomycetota</taxon>
        <taxon>Actinomycetes</taxon>
        <taxon>Propionibacteriales</taxon>
        <taxon>Nocardioidaceae</taxon>
        <taxon>Nocardioides</taxon>
    </lineage>
</organism>
<reference evidence="1 2" key="1">
    <citation type="submission" date="2024-02" db="EMBL/GenBank/DDBJ databases">
        <title>Full genome sequence of Nocardioides kribbensis.</title>
        <authorList>
            <person name="Poletto B.L."/>
            <person name="Silva G."/>
            <person name="Galante D."/>
            <person name="Campos K.R."/>
            <person name="Santos M.B.N."/>
            <person name="Sacchi C.T."/>
        </authorList>
    </citation>
    <scope>NUCLEOTIDE SEQUENCE [LARGE SCALE GENOMIC DNA]</scope>
    <source>
        <strain evidence="1 2">O4R</strain>
    </source>
</reference>
<name>A0ABV1NUN9_9ACTN</name>
<proteinExistence type="predicted"/>
<dbReference type="RefSeq" id="WP_193660856.1">
    <property type="nucleotide sequence ID" value="NZ_BAAAMM010000007.1"/>
</dbReference>
<protein>
    <submittedName>
        <fullName evidence="1">Uncharacterized protein</fullName>
    </submittedName>
</protein>
<gene>
    <name evidence="1" type="ORF">V6R90_03000</name>
</gene>
<dbReference type="EMBL" id="JBEGDP010000002">
    <property type="protein sequence ID" value="MEQ7846231.1"/>
    <property type="molecule type" value="Genomic_DNA"/>
</dbReference>